<comment type="caution">
    <text evidence="7">The sequence shown here is derived from an EMBL/GenBank/DDBJ whole genome shotgun (WGS) entry which is preliminary data.</text>
</comment>
<dbReference type="Gene3D" id="3.50.50.60">
    <property type="entry name" value="FAD/NAD(P)-binding domain"/>
    <property type="match status" value="1"/>
</dbReference>
<dbReference type="RefSeq" id="WP_330506360.1">
    <property type="nucleotide sequence ID" value="NZ_JAZDUE010000016.1"/>
</dbReference>
<dbReference type="InterPro" id="IPR036188">
    <property type="entry name" value="FAD/NAD-bd_sf"/>
</dbReference>
<evidence type="ECO:0000259" key="6">
    <source>
        <dbReference type="Pfam" id="PF01494"/>
    </source>
</evidence>
<dbReference type="Proteomes" id="UP001335729">
    <property type="component" value="Unassembled WGS sequence"/>
</dbReference>
<gene>
    <name evidence="7" type="ORF">V1Y59_18195</name>
</gene>
<reference evidence="7 8" key="1">
    <citation type="submission" date="2024-01" db="EMBL/GenBank/DDBJ databases">
        <title>Draft genome sequence of Gordonia sp. PKS22-38.</title>
        <authorList>
            <person name="Suphannarot A."/>
            <person name="Mingma R."/>
        </authorList>
    </citation>
    <scope>NUCLEOTIDE SEQUENCE [LARGE SCALE GENOMIC DNA]</scope>
    <source>
        <strain evidence="7 8">PKS22-38</strain>
    </source>
</reference>
<comment type="cofactor">
    <cofactor evidence="1">
        <name>FAD</name>
        <dbReference type="ChEBI" id="CHEBI:57692"/>
    </cofactor>
</comment>
<evidence type="ECO:0000256" key="5">
    <source>
        <dbReference type="ARBA" id="ARBA00023033"/>
    </source>
</evidence>
<dbReference type="SUPFAM" id="SSF51905">
    <property type="entry name" value="FAD/NAD(P)-binding domain"/>
    <property type="match status" value="1"/>
</dbReference>
<dbReference type="Pfam" id="PF01494">
    <property type="entry name" value="FAD_binding_3"/>
    <property type="match status" value="1"/>
</dbReference>
<keyword evidence="8" id="KW-1185">Reference proteome</keyword>
<evidence type="ECO:0000256" key="1">
    <source>
        <dbReference type="ARBA" id="ARBA00001974"/>
    </source>
</evidence>
<organism evidence="7 8">
    <name type="scientific">Gordonia prachuapensis</name>
    <dbReference type="NCBI Taxonomy" id="3115651"/>
    <lineage>
        <taxon>Bacteria</taxon>
        <taxon>Bacillati</taxon>
        <taxon>Actinomycetota</taxon>
        <taxon>Actinomycetes</taxon>
        <taxon>Mycobacteriales</taxon>
        <taxon>Gordoniaceae</taxon>
        <taxon>Gordonia</taxon>
    </lineage>
</organism>
<keyword evidence="3" id="KW-0274">FAD</keyword>
<proteinExistence type="predicted"/>
<keyword evidence="4" id="KW-0560">Oxidoreductase</keyword>
<dbReference type="EMBL" id="JAZDUE010000016">
    <property type="protein sequence ID" value="MEE4025022.1"/>
    <property type="molecule type" value="Genomic_DNA"/>
</dbReference>
<protein>
    <submittedName>
        <fullName evidence="7">FAD-dependent monooxygenase</fullName>
    </submittedName>
</protein>
<evidence type="ECO:0000313" key="8">
    <source>
        <dbReference type="Proteomes" id="UP001335729"/>
    </source>
</evidence>
<evidence type="ECO:0000256" key="3">
    <source>
        <dbReference type="ARBA" id="ARBA00022827"/>
    </source>
</evidence>
<dbReference type="SUPFAM" id="SSF54373">
    <property type="entry name" value="FAD-linked reductases, C-terminal domain"/>
    <property type="match status" value="1"/>
</dbReference>
<evidence type="ECO:0000256" key="4">
    <source>
        <dbReference type="ARBA" id="ARBA00023002"/>
    </source>
</evidence>
<dbReference type="GO" id="GO:0004497">
    <property type="term" value="F:monooxygenase activity"/>
    <property type="evidence" value="ECO:0007669"/>
    <property type="project" value="UniProtKB-KW"/>
</dbReference>
<keyword evidence="2" id="KW-0285">Flavoprotein</keyword>
<keyword evidence="5 7" id="KW-0503">Monooxygenase</keyword>
<dbReference type="InterPro" id="IPR050493">
    <property type="entry name" value="FAD-dep_Monooxygenase_BioMet"/>
</dbReference>
<evidence type="ECO:0000313" key="7">
    <source>
        <dbReference type="EMBL" id="MEE4025022.1"/>
    </source>
</evidence>
<accession>A0ABU7MXG6</accession>
<dbReference type="PRINTS" id="PR00420">
    <property type="entry name" value="RNGMNOXGNASE"/>
</dbReference>
<dbReference type="PANTHER" id="PTHR13789:SF318">
    <property type="entry name" value="GERANYLGERANYL DIPHOSPHATE REDUCTASE"/>
    <property type="match status" value="1"/>
</dbReference>
<sequence>MTATPAHPTPAPQPGRDIAIVGGGIGGLAAAIALRNAGLDAVVFEQTTQFARVGADINLTPNAVRVLDTVGGDLGARLRDGGAQPRFRISRMWDTGVETSRIPMGASAEERYGAPQLTLHRGDLMSAMRDAVPDSWMRMGRRVQTVEFGERATLVFDDGTRHDCAVVIGADGIHSRVRTAMFGPEHPEFTGVVAYRAVLDREQVAHLPNMDSFTKWWGPDPDTQIVVFPLNRGKEIFVFATIGQPEWTEESWTTRGSVDELRAAYRDFHPEATALLDACGEVMKSALYVRDPLESWTNSQGVLLGDACHPMMPFMAQGAGQAIEDAAVLARCLATGDDTATAVFRYQETRRERTAAIQRGSRSNEWLKEAGNGDWVYEYDAWSEPLGGTATAHA</sequence>
<feature type="domain" description="FAD-binding" evidence="6">
    <location>
        <begin position="17"/>
        <end position="357"/>
    </location>
</feature>
<evidence type="ECO:0000256" key="2">
    <source>
        <dbReference type="ARBA" id="ARBA00022630"/>
    </source>
</evidence>
<name>A0ABU7MXG6_9ACTN</name>
<dbReference type="InterPro" id="IPR002938">
    <property type="entry name" value="FAD-bd"/>
</dbReference>
<dbReference type="PANTHER" id="PTHR13789">
    <property type="entry name" value="MONOOXYGENASE"/>
    <property type="match status" value="1"/>
</dbReference>